<organism evidence="2 3">
    <name type="scientific">Saccharibacillus kuerlensis</name>
    <dbReference type="NCBI Taxonomy" id="459527"/>
    <lineage>
        <taxon>Bacteria</taxon>
        <taxon>Bacillati</taxon>
        <taxon>Bacillota</taxon>
        <taxon>Bacilli</taxon>
        <taxon>Bacillales</taxon>
        <taxon>Paenibacillaceae</taxon>
        <taxon>Saccharibacillus</taxon>
    </lineage>
</organism>
<keyword evidence="2" id="KW-0255">Endonuclease</keyword>
<dbReference type="InterPro" id="IPR005135">
    <property type="entry name" value="Endo/exonuclease/phosphatase"/>
</dbReference>
<evidence type="ECO:0000313" key="3">
    <source>
        <dbReference type="Proteomes" id="UP000606653"/>
    </source>
</evidence>
<name>A0ABQ2L543_9BACL</name>
<keyword evidence="2" id="KW-0540">Nuclease</keyword>
<protein>
    <submittedName>
        <fullName evidence="2">Endonuclease</fullName>
    </submittedName>
</protein>
<evidence type="ECO:0000313" key="2">
    <source>
        <dbReference type="EMBL" id="GGO03875.1"/>
    </source>
</evidence>
<feature type="domain" description="Endonuclease/exonuclease/phosphatase" evidence="1">
    <location>
        <begin position="42"/>
        <end position="269"/>
    </location>
</feature>
<dbReference type="Gene3D" id="3.60.10.10">
    <property type="entry name" value="Endonuclease/exonuclease/phosphatase"/>
    <property type="match status" value="1"/>
</dbReference>
<dbReference type="PANTHER" id="PTHR12121:SF36">
    <property type="entry name" value="ENDONUCLEASE_EXONUCLEASE_PHOSPHATASE DOMAIN-CONTAINING PROTEIN"/>
    <property type="match status" value="1"/>
</dbReference>
<dbReference type="Proteomes" id="UP000606653">
    <property type="component" value="Unassembled WGS sequence"/>
</dbReference>
<proteinExistence type="predicted"/>
<keyword evidence="3" id="KW-1185">Reference proteome</keyword>
<dbReference type="InterPro" id="IPR050410">
    <property type="entry name" value="CCR4/nocturin_mRNA_transcr"/>
</dbReference>
<reference evidence="3" key="1">
    <citation type="journal article" date="2019" name="Int. J. Syst. Evol. Microbiol.">
        <title>The Global Catalogue of Microorganisms (GCM) 10K type strain sequencing project: providing services to taxonomists for standard genome sequencing and annotation.</title>
        <authorList>
            <consortium name="The Broad Institute Genomics Platform"/>
            <consortium name="The Broad Institute Genome Sequencing Center for Infectious Disease"/>
            <person name="Wu L."/>
            <person name="Ma J."/>
        </authorList>
    </citation>
    <scope>NUCLEOTIDE SEQUENCE [LARGE SCALE GENOMIC DNA]</scope>
    <source>
        <strain evidence="3">CGMCC 1.6964</strain>
    </source>
</reference>
<dbReference type="GO" id="GO:0004519">
    <property type="term" value="F:endonuclease activity"/>
    <property type="evidence" value="ECO:0007669"/>
    <property type="project" value="UniProtKB-KW"/>
</dbReference>
<dbReference type="CDD" id="cd09083">
    <property type="entry name" value="EEP-1"/>
    <property type="match status" value="1"/>
</dbReference>
<gene>
    <name evidence="2" type="ORF">GCM10010969_28500</name>
</gene>
<dbReference type="RefSeq" id="WP_018976511.1">
    <property type="nucleotide sequence ID" value="NZ_BMLN01000008.1"/>
</dbReference>
<accession>A0ABQ2L543</accession>
<comment type="caution">
    <text evidence="2">The sequence shown here is derived from an EMBL/GenBank/DDBJ whole genome shotgun (WGS) entry which is preliminary data.</text>
</comment>
<dbReference type="Pfam" id="PF03372">
    <property type="entry name" value="Exo_endo_phos"/>
    <property type="match status" value="1"/>
</dbReference>
<evidence type="ECO:0000259" key="1">
    <source>
        <dbReference type="Pfam" id="PF03372"/>
    </source>
</evidence>
<keyword evidence="2" id="KW-0378">Hydrolase</keyword>
<sequence>MNRATKAERGARPTLKLKVMSFNLRTYTANDAGNEWVNRAPLAGETILEHAPSFVGIQEGYLLMLEDLQGYLTDYGWIGEGRCGGTEDEYCAIFYRKEDFEIIEQGQFWLSETPEVSGSIGWDSDYPRICTWGRFIHAASGTQIRVYNTHLDHIGETARMEGTKLIASVMLRHDSDYPGSVGILMGDMNGGPSDTPLRYLRGEITEAGDRPDLQDAYTALAGEPGRTFHDFKGGGEGEPIDYIFVVPPLVVLQTLIDRRDFTGKYPSDHYPIVAELAMGESRIGIWS</sequence>
<dbReference type="EMBL" id="BMLN01000008">
    <property type="protein sequence ID" value="GGO03875.1"/>
    <property type="molecule type" value="Genomic_DNA"/>
</dbReference>
<dbReference type="InterPro" id="IPR036691">
    <property type="entry name" value="Endo/exonu/phosph_ase_sf"/>
</dbReference>
<dbReference type="SUPFAM" id="SSF56219">
    <property type="entry name" value="DNase I-like"/>
    <property type="match status" value="1"/>
</dbReference>
<dbReference type="PANTHER" id="PTHR12121">
    <property type="entry name" value="CARBON CATABOLITE REPRESSOR PROTEIN 4"/>
    <property type="match status" value="1"/>
</dbReference>